<dbReference type="EMBL" id="JABWGV010000002">
    <property type="protein sequence ID" value="NVD44530.1"/>
    <property type="molecule type" value="Genomic_DNA"/>
</dbReference>
<dbReference type="PANTHER" id="PTHR28208">
    <property type="entry name" value="PHOSPHATIDATE PHOSPHATASE APP1"/>
    <property type="match status" value="1"/>
</dbReference>
<comment type="caution">
    <text evidence="2">The sequence shown here is derived from an EMBL/GenBank/DDBJ whole genome shotgun (WGS) entry which is preliminary data.</text>
</comment>
<gene>
    <name evidence="2" type="ORF">HUV48_05795</name>
</gene>
<organism evidence="2 3">
    <name type="scientific">Qipengyuania atrilutea</name>
    <dbReference type="NCBI Taxonomy" id="2744473"/>
    <lineage>
        <taxon>Bacteria</taxon>
        <taxon>Pseudomonadati</taxon>
        <taxon>Pseudomonadota</taxon>
        <taxon>Alphaproteobacteria</taxon>
        <taxon>Sphingomonadales</taxon>
        <taxon>Erythrobacteraceae</taxon>
        <taxon>Qipengyuania</taxon>
    </lineage>
</organism>
<protein>
    <submittedName>
        <fullName evidence="2">DUF2183 domain-containing protein</fullName>
    </submittedName>
</protein>
<evidence type="ECO:0000313" key="3">
    <source>
        <dbReference type="Proteomes" id="UP000561438"/>
    </source>
</evidence>
<evidence type="ECO:0000313" key="2">
    <source>
        <dbReference type="EMBL" id="NVD44530.1"/>
    </source>
</evidence>
<dbReference type="Pfam" id="PF09949">
    <property type="entry name" value="APP1_cat"/>
    <property type="match status" value="1"/>
</dbReference>
<dbReference type="Proteomes" id="UP000561438">
    <property type="component" value="Unassembled WGS sequence"/>
</dbReference>
<dbReference type="InterPro" id="IPR019236">
    <property type="entry name" value="APP1_cat"/>
</dbReference>
<sequence length="371" mass="40768">MRFLLGVPVRVQPYFGYRNAMRLRISVRALRQKERSFKAGGRIRAMRTMLSQFASREAAELPVTLEIKHGPHESRHEGVTDSEGFIHFDVKLDPQCDLPETPQWESVVLRWRNRDGEQEVKGQVLVPGRSTTLGVISDIDDTIIETGITGNMRAVIRNWKRVLAQMPDERLLVPGADIFYQAMGGGKVSPAGTVQAGEMHAATCNPFFYISSSPWNLFSYLVAFQRGRGLPLGPIALRDWGLNRETFGSSSHGAHKRAAMETILGTFPDMQFALMGDDTQGDLIAFGEIVQSHASQIKAVLIRQAGAPLSAEELAAKDAIRAAGVPLWLGDNFETGHAFLAEIGLLGDEEAEKLVETVETKGKSTEDAPTA</sequence>
<dbReference type="InterPro" id="IPR052935">
    <property type="entry name" value="Mg2+_PAP"/>
</dbReference>
<proteinExistence type="predicted"/>
<accession>A0A850H1W7</accession>
<dbReference type="RefSeq" id="WP_176266854.1">
    <property type="nucleotide sequence ID" value="NZ_JABWGV010000002.1"/>
</dbReference>
<evidence type="ECO:0000259" key="1">
    <source>
        <dbReference type="Pfam" id="PF09949"/>
    </source>
</evidence>
<dbReference type="GO" id="GO:0008195">
    <property type="term" value="F:phosphatidate phosphatase activity"/>
    <property type="evidence" value="ECO:0007669"/>
    <property type="project" value="InterPro"/>
</dbReference>
<reference evidence="2 3" key="1">
    <citation type="submission" date="2020-06" db="EMBL/GenBank/DDBJ databases">
        <title>Altererythrobacter sp. HHU K3-1.</title>
        <authorList>
            <person name="Zhang D."/>
            <person name="Xue H."/>
        </authorList>
    </citation>
    <scope>NUCLEOTIDE SEQUENCE [LARGE SCALE GENOMIC DNA]</scope>
    <source>
        <strain evidence="2 3">HHU K3-1</strain>
    </source>
</reference>
<feature type="domain" description="Phosphatidate phosphatase APP1 catalytic" evidence="1">
    <location>
        <begin position="134"/>
        <end position="304"/>
    </location>
</feature>
<keyword evidence="3" id="KW-1185">Reference proteome</keyword>
<dbReference type="AlphaFoldDB" id="A0A850H1W7"/>
<dbReference type="PANTHER" id="PTHR28208:SF3">
    <property type="entry name" value="PHOSPHATIDATE PHOSPHATASE APP1"/>
    <property type="match status" value="1"/>
</dbReference>
<name>A0A850H1W7_9SPHN</name>